<keyword evidence="2" id="KW-0812">Transmembrane</keyword>
<evidence type="ECO:0000256" key="4">
    <source>
        <dbReference type="ARBA" id="ARBA00023136"/>
    </source>
</evidence>
<dbReference type="InterPro" id="IPR028082">
    <property type="entry name" value="Peripla_BP_I"/>
</dbReference>
<accession>A0A672IIV8</accession>
<comment type="subcellular location">
    <subcellularLocation>
        <location evidence="1">Membrane</location>
    </subcellularLocation>
</comment>
<evidence type="ECO:0000256" key="2">
    <source>
        <dbReference type="ARBA" id="ARBA00022692"/>
    </source>
</evidence>
<feature type="domain" description="Receptor ligand binding region" evidence="7">
    <location>
        <begin position="55"/>
        <end position="234"/>
    </location>
</feature>
<dbReference type="Proteomes" id="UP000472267">
    <property type="component" value="Unassembled WGS sequence"/>
</dbReference>
<evidence type="ECO:0000313" key="9">
    <source>
        <dbReference type="Proteomes" id="UP000472267"/>
    </source>
</evidence>
<dbReference type="OMA" id="NFRESAC"/>
<dbReference type="PANTHER" id="PTHR44755">
    <property type="entry name" value="NATRIURETIC PEPTIDE RECEPTOR 3-RELATED"/>
    <property type="match status" value="1"/>
</dbReference>
<name>A0A672IIV8_SALFA</name>
<feature type="chain" id="PRO_5025513157" description="Receptor ligand binding region domain-containing protein" evidence="6">
    <location>
        <begin position="22"/>
        <end position="264"/>
    </location>
</feature>
<evidence type="ECO:0000259" key="7">
    <source>
        <dbReference type="Pfam" id="PF01094"/>
    </source>
</evidence>
<dbReference type="Pfam" id="PF01094">
    <property type="entry name" value="ANF_receptor"/>
    <property type="match status" value="1"/>
</dbReference>
<dbReference type="SUPFAM" id="SSF53822">
    <property type="entry name" value="Periplasmic binding protein-like I"/>
    <property type="match status" value="1"/>
</dbReference>
<sequence length="264" mass="29225">MLSWPRPSLQLLLLLIQPAASSLLPGNATDGVQEVIVAAILPQTNTSYAWAWPRVGPALQAALDRINSDPWLLPGLSLRLVYRNSEDRDGLCSHSMAPLAAVDLHMDHEPWVFLGPGCTYSSSHVARFTAHWDVPMVTAGAQAWGFWEHGTVTNTGPTHKKLGQFAARVQDAFGWRHRAVLLYTRDTGDDGPCFFAAEGLYNVLLDRNVSTYHHQLHDVDYRALVQDIRDNGRGRRSVWPPCLSPTVPHRPLSSSEGSPPIRQS</sequence>
<evidence type="ECO:0000256" key="5">
    <source>
        <dbReference type="SAM" id="MobiDB-lite"/>
    </source>
</evidence>
<dbReference type="Ensembl" id="ENSSFAT00005042527.1">
    <property type="protein sequence ID" value="ENSSFAP00005041022.1"/>
    <property type="gene ID" value="ENSSFAG00005020411.1"/>
</dbReference>
<keyword evidence="3" id="KW-1133">Transmembrane helix</keyword>
<organism evidence="8 9">
    <name type="scientific">Salarias fasciatus</name>
    <name type="common">Jewelled blenny</name>
    <name type="synonym">Blennius fasciatus</name>
    <dbReference type="NCBI Taxonomy" id="181472"/>
    <lineage>
        <taxon>Eukaryota</taxon>
        <taxon>Metazoa</taxon>
        <taxon>Chordata</taxon>
        <taxon>Craniata</taxon>
        <taxon>Vertebrata</taxon>
        <taxon>Euteleostomi</taxon>
        <taxon>Actinopterygii</taxon>
        <taxon>Neopterygii</taxon>
        <taxon>Teleostei</taxon>
        <taxon>Neoteleostei</taxon>
        <taxon>Acanthomorphata</taxon>
        <taxon>Ovalentaria</taxon>
        <taxon>Blenniimorphae</taxon>
        <taxon>Blenniiformes</taxon>
        <taxon>Blennioidei</taxon>
        <taxon>Blenniidae</taxon>
        <taxon>Salariinae</taxon>
        <taxon>Salarias</taxon>
    </lineage>
</organism>
<keyword evidence="9" id="KW-1185">Reference proteome</keyword>
<reference evidence="8" key="2">
    <citation type="submission" date="2025-09" db="UniProtKB">
        <authorList>
            <consortium name="Ensembl"/>
        </authorList>
    </citation>
    <scope>IDENTIFICATION</scope>
</reference>
<evidence type="ECO:0000256" key="3">
    <source>
        <dbReference type="ARBA" id="ARBA00022989"/>
    </source>
</evidence>
<dbReference type="InterPro" id="IPR001828">
    <property type="entry name" value="ANF_lig-bd_rcpt"/>
</dbReference>
<dbReference type="InParanoid" id="A0A672IIV8"/>
<evidence type="ECO:0000313" key="8">
    <source>
        <dbReference type="Ensembl" id="ENSSFAP00005041022.1"/>
    </source>
</evidence>
<evidence type="ECO:0000256" key="6">
    <source>
        <dbReference type="SAM" id="SignalP"/>
    </source>
</evidence>
<dbReference type="PANTHER" id="PTHR44755:SF5">
    <property type="entry name" value="GUANYLATE CYCLASE"/>
    <property type="match status" value="1"/>
</dbReference>
<protein>
    <recommendedName>
        <fullName evidence="7">Receptor ligand binding region domain-containing protein</fullName>
    </recommendedName>
</protein>
<keyword evidence="4" id="KW-0472">Membrane</keyword>
<feature type="region of interest" description="Disordered" evidence="5">
    <location>
        <begin position="236"/>
        <end position="264"/>
    </location>
</feature>
<feature type="compositionally biased region" description="Polar residues" evidence="5">
    <location>
        <begin position="252"/>
        <end position="264"/>
    </location>
</feature>
<evidence type="ECO:0000256" key="1">
    <source>
        <dbReference type="ARBA" id="ARBA00004370"/>
    </source>
</evidence>
<dbReference type="GO" id="GO:0016020">
    <property type="term" value="C:membrane"/>
    <property type="evidence" value="ECO:0007669"/>
    <property type="project" value="UniProtKB-SubCell"/>
</dbReference>
<keyword evidence="6" id="KW-0732">Signal</keyword>
<feature type="signal peptide" evidence="6">
    <location>
        <begin position="1"/>
        <end position="21"/>
    </location>
</feature>
<reference evidence="8" key="1">
    <citation type="submission" date="2025-08" db="UniProtKB">
        <authorList>
            <consortium name="Ensembl"/>
        </authorList>
    </citation>
    <scope>IDENTIFICATION</scope>
</reference>
<dbReference type="InterPro" id="IPR052612">
    <property type="entry name" value="ANP_Clearance_Receptor"/>
</dbReference>
<dbReference type="GO" id="GO:0016941">
    <property type="term" value="F:natriuretic peptide receptor activity"/>
    <property type="evidence" value="ECO:0007669"/>
    <property type="project" value="TreeGrafter"/>
</dbReference>
<dbReference type="Gene3D" id="3.40.50.2300">
    <property type="match status" value="1"/>
</dbReference>
<proteinExistence type="predicted"/>
<dbReference type="GO" id="GO:0017046">
    <property type="term" value="F:peptide hormone binding"/>
    <property type="evidence" value="ECO:0007669"/>
    <property type="project" value="TreeGrafter"/>
</dbReference>
<dbReference type="AlphaFoldDB" id="A0A672IIV8"/>
<dbReference type="GO" id="GO:0007165">
    <property type="term" value="P:signal transduction"/>
    <property type="evidence" value="ECO:0007669"/>
    <property type="project" value="TreeGrafter"/>
</dbReference>